<keyword evidence="3" id="KW-1185">Reference proteome</keyword>
<name>A0A8K0N540_COCNU</name>
<dbReference type="Proteomes" id="UP000797356">
    <property type="component" value="Chromosome 7"/>
</dbReference>
<evidence type="ECO:0000256" key="1">
    <source>
        <dbReference type="SAM" id="MobiDB-lite"/>
    </source>
</evidence>
<proteinExistence type="predicted"/>
<dbReference type="PANTHER" id="PTHR12459">
    <property type="entry name" value="TRANSMEMBRANE PROTEIN 135-RELATED"/>
    <property type="match status" value="1"/>
</dbReference>
<dbReference type="OrthoDB" id="291792at2759"/>
<comment type="caution">
    <text evidence="2">The sequence shown here is derived from an EMBL/GenBank/DDBJ whole genome shotgun (WGS) entry which is preliminary data.</text>
</comment>
<organism evidence="2 3">
    <name type="scientific">Cocos nucifera</name>
    <name type="common">Coconut palm</name>
    <dbReference type="NCBI Taxonomy" id="13894"/>
    <lineage>
        <taxon>Eukaryota</taxon>
        <taxon>Viridiplantae</taxon>
        <taxon>Streptophyta</taxon>
        <taxon>Embryophyta</taxon>
        <taxon>Tracheophyta</taxon>
        <taxon>Spermatophyta</taxon>
        <taxon>Magnoliopsida</taxon>
        <taxon>Liliopsida</taxon>
        <taxon>Arecaceae</taxon>
        <taxon>Arecoideae</taxon>
        <taxon>Cocoseae</taxon>
        <taxon>Attaleinae</taxon>
        <taxon>Cocos</taxon>
    </lineage>
</organism>
<sequence>MPFLSGRSSSGLPSPPASARSNAAASEEAERRLREAELRLKEAIEELQRHHARRGRADGGGEDHPECDHADESCFAHAIGNLCQSFLLSYGVRVGIGILLRAFKLARRQSYSSLLDLKQLVSEKDLIVREEACRIGLLFGGFTGSYHALRCFLRKFRKKETPFNA</sequence>
<evidence type="ECO:0000313" key="2">
    <source>
        <dbReference type="EMBL" id="KAG1354349.1"/>
    </source>
</evidence>
<reference evidence="2" key="2">
    <citation type="submission" date="2019-07" db="EMBL/GenBank/DDBJ databases">
        <authorList>
            <person name="Yang Y."/>
            <person name="Bocs S."/>
            <person name="Baudouin L."/>
        </authorList>
    </citation>
    <scope>NUCLEOTIDE SEQUENCE</scope>
    <source>
        <tissue evidence="2">Spear leaf of Hainan Tall coconut</tissue>
    </source>
</reference>
<feature type="region of interest" description="Disordered" evidence="1">
    <location>
        <begin position="1"/>
        <end position="30"/>
    </location>
</feature>
<reference evidence="2" key="1">
    <citation type="journal article" date="2017" name="Gigascience">
        <title>The genome draft of coconut (Cocos nucifera).</title>
        <authorList>
            <person name="Xiao Y."/>
            <person name="Xu P."/>
            <person name="Fan H."/>
            <person name="Baudouin L."/>
            <person name="Xia W."/>
            <person name="Bocs S."/>
            <person name="Xu J."/>
            <person name="Li Q."/>
            <person name="Guo A."/>
            <person name="Zhou L."/>
            <person name="Li J."/>
            <person name="Wu Y."/>
            <person name="Ma Z."/>
            <person name="Armero A."/>
            <person name="Issali A.E."/>
            <person name="Liu N."/>
            <person name="Peng M."/>
            <person name="Yang Y."/>
        </authorList>
    </citation>
    <scope>NUCLEOTIDE SEQUENCE</scope>
    <source>
        <tissue evidence="2">Spear leaf of Hainan Tall coconut</tissue>
    </source>
</reference>
<dbReference type="PANTHER" id="PTHR12459:SF6">
    <property type="entry name" value="GB|AAD46013.1"/>
    <property type="match status" value="1"/>
</dbReference>
<evidence type="ECO:0000313" key="3">
    <source>
        <dbReference type="Proteomes" id="UP000797356"/>
    </source>
</evidence>
<accession>A0A8K0N540</accession>
<dbReference type="InterPro" id="IPR026749">
    <property type="entry name" value="Tmem135"/>
</dbReference>
<dbReference type="AlphaFoldDB" id="A0A8K0N540"/>
<gene>
    <name evidence="2" type="ORF">COCNU_07G004610</name>
</gene>
<feature type="compositionally biased region" description="Low complexity" evidence="1">
    <location>
        <begin position="1"/>
        <end position="26"/>
    </location>
</feature>
<dbReference type="EMBL" id="CM017878">
    <property type="protein sequence ID" value="KAG1354349.1"/>
    <property type="molecule type" value="Genomic_DNA"/>
</dbReference>
<protein>
    <submittedName>
        <fullName evidence="2">Putative Mitochondrial import inner membrane translocase subunit Tim17/Tim22/Tim23 family protein isoform 3</fullName>
    </submittedName>
</protein>